<evidence type="ECO:0000313" key="1">
    <source>
        <dbReference type="EMBL" id="KAK4011616.1"/>
    </source>
</evidence>
<protein>
    <submittedName>
        <fullName evidence="1">Uncharacterized protein</fullName>
    </submittedName>
</protein>
<proteinExistence type="predicted"/>
<dbReference type="EMBL" id="JAOYFB010000003">
    <property type="protein sequence ID" value="KAK4011616.1"/>
    <property type="molecule type" value="Genomic_DNA"/>
</dbReference>
<comment type="caution">
    <text evidence="1">The sequence shown here is derived from an EMBL/GenBank/DDBJ whole genome shotgun (WGS) entry which is preliminary data.</text>
</comment>
<sequence length="61" mass="7088">MDFNHRPASFVHHLINNCIDVSMIEEKGNNASRSPTWHDGHLFLVLTQRNNWITIVTQFAL</sequence>
<dbReference type="Proteomes" id="UP001234178">
    <property type="component" value="Unassembled WGS sequence"/>
</dbReference>
<accession>A0ABQ9ZFA2</accession>
<organism evidence="1 2">
    <name type="scientific">Daphnia magna</name>
    <dbReference type="NCBI Taxonomy" id="35525"/>
    <lineage>
        <taxon>Eukaryota</taxon>
        <taxon>Metazoa</taxon>
        <taxon>Ecdysozoa</taxon>
        <taxon>Arthropoda</taxon>
        <taxon>Crustacea</taxon>
        <taxon>Branchiopoda</taxon>
        <taxon>Diplostraca</taxon>
        <taxon>Cladocera</taxon>
        <taxon>Anomopoda</taxon>
        <taxon>Daphniidae</taxon>
        <taxon>Daphnia</taxon>
    </lineage>
</organism>
<name>A0ABQ9ZFA2_9CRUS</name>
<reference evidence="1 2" key="1">
    <citation type="journal article" date="2023" name="Nucleic Acids Res.">
        <title>The hologenome of Daphnia magna reveals possible DNA methylation and microbiome-mediated evolution of the host genome.</title>
        <authorList>
            <person name="Chaturvedi A."/>
            <person name="Li X."/>
            <person name="Dhandapani V."/>
            <person name="Marshall H."/>
            <person name="Kissane S."/>
            <person name="Cuenca-Cambronero M."/>
            <person name="Asole G."/>
            <person name="Calvet F."/>
            <person name="Ruiz-Romero M."/>
            <person name="Marangio P."/>
            <person name="Guigo R."/>
            <person name="Rago D."/>
            <person name="Mirbahai L."/>
            <person name="Eastwood N."/>
            <person name="Colbourne J.K."/>
            <person name="Zhou J."/>
            <person name="Mallon E."/>
            <person name="Orsini L."/>
        </authorList>
    </citation>
    <scope>NUCLEOTIDE SEQUENCE [LARGE SCALE GENOMIC DNA]</scope>
    <source>
        <strain evidence="1">LRV0_1</strain>
    </source>
</reference>
<keyword evidence="2" id="KW-1185">Reference proteome</keyword>
<gene>
    <name evidence="1" type="ORF">OUZ56_020733</name>
</gene>
<evidence type="ECO:0000313" key="2">
    <source>
        <dbReference type="Proteomes" id="UP001234178"/>
    </source>
</evidence>